<proteinExistence type="predicted"/>
<organism evidence="2 3">
    <name type="scientific">Varunaivibrio sulfuroxidans</name>
    <dbReference type="NCBI Taxonomy" id="1773489"/>
    <lineage>
        <taxon>Bacteria</taxon>
        <taxon>Pseudomonadati</taxon>
        <taxon>Pseudomonadota</taxon>
        <taxon>Alphaproteobacteria</taxon>
        <taxon>Rhodospirillales</taxon>
        <taxon>Magnetovibrionaceae</taxon>
        <taxon>Varunaivibrio</taxon>
    </lineage>
</organism>
<dbReference type="RefSeq" id="WP_132938593.1">
    <property type="nucleotide sequence ID" value="NZ_CP119676.1"/>
</dbReference>
<dbReference type="Proteomes" id="UP000295304">
    <property type="component" value="Unassembled WGS sequence"/>
</dbReference>
<dbReference type="OrthoDB" id="8451542at2"/>
<evidence type="ECO:0000313" key="2">
    <source>
        <dbReference type="EMBL" id="TCS63631.1"/>
    </source>
</evidence>
<evidence type="ECO:0000313" key="3">
    <source>
        <dbReference type="Proteomes" id="UP000295304"/>
    </source>
</evidence>
<name>A0A4V2UNW7_9PROT</name>
<sequence length="81" mass="8336">MTTHAQIAANLLRNAATFFRDIGGQNPALGEQMGMNAQTYDAVADLVERDPMGVMGTPGDSDTGPDSGAPEKTDGPDTPSA</sequence>
<feature type="region of interest" description="Disordered" evidence="1">
    <location>
        <begin position="51"/>
        <end position="81"/>
    </location>
</feature>
<accession>A0A4V2UNW7</accession>
<protein>
    <submittedName>
        <fullName evidence="2">Uncharacterized protein</fullName>
    </submittedName>
</protein>
<comment type="caution">
    <text evidence="2">The sequence shown here is derived from an EMBL/GenBank/DDBJ whole genome shotgun (WGS) entry which is preliminary data.</text>
</comment>
<dbReference type="EMBL" id="SLZW01000003">
    <property type="protein sequence ID" value="TCS63631.1"/>
    <property type="molecule type" value="Genomic_DNA"/>
</dbReference>
<gene>
    <name evidence="2" type="ORF">EDD55_103254</name>
</gene>
<reference evidence="2 3" key="1">
    <citation type="submission" date="2019-03" db="EMBL/GenBank/DDBJ databases">
        <title>Genomic Encyclopedia of Type Strains, Phase IV (KMG-IV): sequencing the most valuable type-strain genomes for metagenomic binning, comparative biology and taxonomic classification.</title>
        <authorList>
            <person name="Goeker M."/>
        </authorList>
    </citation>
    <scope>NUCLEOTIDE SEQUENCE [LARGE SCALE GENOMIC DNA]</scope>
    <source>
        <strain evidence="2 3">DSM 101688</strain>
    </source>
</reference>
<dbReference type="AlphaFoldDB" id="A0A4V2UNW7"/>
<keyword evidence="3" id="KW-1185">Reference proteome</keyword>
<evidence type="ECO:0000256" key="1">
    <source>
        <dbReference type="SAM" id="MobiDB-lite"/>
    </source>
</evidence>